<gene>
    <name evidence="1" type="ORF">ANCCAN_23025</name>
</gene>
<proteinExistence type="predicted"/>
<organism evidence="1 2">
    <name type="scientific">Ancylostoma caninum</name>
    <name type="common">Dog hookworm</name>
    <dbReference type="NCBI Taxonomy" id="29170"/>
    <lineage>
        <taxon>Eukaryota</taxon>
        <taxon>Metazoa</taxon>
        <taxon>Ecdysozoa</taxon>
        <taxon>Nematoda</taxon>
        <taxon>Chromadorea</taxon>
        <taxon>Rhabditida</taxon>
        <taxon>Rhabditina</taxon>
        <taxon>Rhabditomorpha</taxon>
        <taxon>Strongyloidea</taxon>
        <taxon>Ancylostomatidae</taxon>
        <taxon>Ancylostomatinae</taxon>
        <taxon>Ancylostoma</taxon>
    </lineage>
</organism>
<dbReference type="Proteomes" id="UP000252519">
    <property type="component" value="Unassembled WGS sequence"/>
</dbReference>
<dbReference type="AlphaFoldDB" id="A0A368FG43"/>
<reference evidence="1 2" key="1">
    <citation type="submission" date="2014-10" db="EMBL/GenBank/DDBJ databases">
        <title>Draft genome of the hookworm Ancylostoma caninum.</title>
        <authorList>
            <person name="Mitreva M."/>
        </authorList>
    </citation>
    <scope>NUCLEOTIDE SEQUENCE [LARGE SCALE GENOMIC DNA]</scope>
    <source>
        <strain evidence="1 2">Baltimore</strain>
    </source>
</reference>
<keyword evidence="2" id="KW-1185">Reference proteome</keyword>
<protein>
    <recommendedName>
        <fullName evidence="3">Methyltransferase type 11 domain-containing protein</fullName>
    </recommendedName>
</protein>
<dbReference type="InterPro" id="IPR029063">
    <property type="entry name" value="SAM-dependent_MTases_sf"/>
</dbReference>
<accession>A0A368FG43</accession>
<comment type="caution">
    <text evidence="1">The sequence shown here is derived from an EMBL/GenBank/DDBJ whole genome shotgun (WGS) entry which is preliminary data.</text>
</comment>
<evidence type="ECO:0008006" key="3">
    <source>
        <dbReference type="Google" id="ProtNLM"/>
    </source>
</evidence>
<evidence type="ECO:0000313" key="1">
    <source>
        <dbReference type="EMBL" id="RCN31201.1"/>
    </source>
</evidence>
<evidence type="ECO:0000313" key="2">
    <source>
        <dbReference type="Proteomes" id="UP000252519"/>
    </source>
</evidence>
<name>A0A368FG43_ANCCA</name>
<dbReference type="EMBL" id="JOJR01001360">
    <property type="protein sequence ID" value="RCN31201.1"/>
    <property type="molecule type" value="Genomic_DNA"/>
</dbReference>
<dbReference type="Gene3D" id="3.40.50.150">
    <property type="entry name" value="Vaccinia Virus protein VP39"/>
    <property type="match status" value="1"/>
</dbReference>
<sequence>MFLIVQEFSQNNLDTSEWKIDHDFILPQTYYHFCAEIMFYCDGLELSHDSDAAVLSIGLGGGVLNGFLHQNFPKMNITAVEISAQMARVASKWFDLQLDDRHSLIITDGVKFVKEQAEKAVLKQKTMMQQQFKDW</sequence>
<dbReference type="STRING" id="29170.A0A368FG43"/>
<dbReference type="OrthoDB" id="2016285at2759"/>
<dbReference type="SUPFAM" id="SSF53335">
    <property type="entry name" value="S-adenosyl-L-methionine-dependent methyltransferases"/>
    <property type="match status" value="1"/>
</dbReference>